<reference evidence="2" key="1">
    <citation type="submission" date="2021-03" db="EMBL/GenBank/DDBJ databases">
        <title>Comparative genomics and phylogenomic investigation of the class Geoglossomycetes provide insights into ecological specialization and systematics.</title>
        <authorList>
            <person name="Melie T."/>
            <person name="Pirro S."/>
            <person name="Miller A.N."/>
            <person name="Quandt A."/>
        </authorList>
    </citation>
    <scope>NUCLEOTIDE SEQUENCE</scope>
    <source>
        <strain evidence="2">GBOQ0MN5Z8</strain>
    </source>
</reference>
<proteinExistence type="predicted"/>
<evidence type="ECO:0000256" key="1">
    <source>
        <dbReference type="SAM" id="SignalP"/>
    </source>
</evidence>
<accession>A0A9P8IBZ2</accession>
<protein>
    <recommendedName>
        <fullName evidence="4">Secreted protein</fullName>
    </recommendedName>
</protein>
<organism evidence="2 3">
    <name type="scientific">Glutinoglossum americanum</name>
    <dbReference type="NCBI Taxonomy" id="1670608"/>
    <lineage>
        <taxon>Eukaryota</taxon>
        <taxon>Fungi</taxon>
        <taxon>Dikarya</taxon>
        <taxon>Ascomycota</taxon>
        <taxon>Pezizomycotina</taxon>
        <taxon>Geoglossomycetes</taxon>
        <taxon>Geoglossales</taxon>
        <taxon>Geoglossaceae</taxon>
        <taxon>Glutinoglossum</taxon>
    </lineage>
</organism>
<gene>
    <name evidence="2" type="ORF">FGG08_002279</name>
</gene>
<keyword evidence="1" id="KW-0732">Signal</keyword>
<dbReference type="AlphaFoldDB" id="A0A9P8IBZ2"/>
<comment type="caution">
    <text evidence="2">The sequence shown here is derived from an EMBL/GenBank/DDBJ whole genome shotgun (WGS) entry which is preliminary data.</text>
</comment>
<keyword evidence="3" id="KW-1185">Reference proteome</keyword>
<dbReference type="Proteomes" id="UP000698800">
    <property type="component" value="Unassembled WGS sequence"/>
</dbReference>
<dbReference type="EMBL" id="JAGHQL010000033">
    <property type="protein sequence ID" value="KAH0543421.1"/>
    <property type="molecule type" value="Genomic_DNA"/>
</dbReference>
<name>A0A9P8IBZ2_9PEZI</name>
<feature type="chain" id="PRO_5040351046" description="Secreted protein" evidence="1">
    <location>
        <begin position="19"/>
        <end position="103"/>
    </location>
</feature>
<evidence type="ECO:0008006" key="4">
    <source>
        <dbReference type="Google" id="ProtNLM"/>
    </source>
</evidence>
<feature type="signal peptide" evidence="1">
    <location>
        <begin position="1"/>
        <end position="18"/>
    </location>
</feature>
<evidence type="ECO:0000313" key="3">
    <source>
        <dbReference type="Proteomes" id="UP000698800"/>
    </source>
</evidence>
<sequence length="103" mass="10709">MFAYLLIVAFLSWGFASALPSPGPHAAPVVDIVERAPVVARSADAPSIPELMATVQRDSAAIAAAIQDPELLATVERDSAAIVAALKGTVQRRDPPTNACTVM</sequence>
<evidence type="ECO:0000313" key="2">
    <source>
        <dbReference type="EMBL" id="KAH0543421.1"/>
    </source>
</evidence>